<dbReference type="Proteomes" id="UP001549184">
    <property type="component" value="Unassembled WGS sequence"/>
</dbReference>
<protein>
    <recommendedName>
        <fullName evidence="3">Phage baseplate protein</fullName>
    </recommendedName>
</protein>
<proteinExistence type="predicted"/>
<keyword evidence="2" id="KW-1185">Reference proteome</keyword>
<name>A0ABV2K1M6_9GAMM</name>
<dbReference type="EMBL" id="JBEPMU010000006">
    <property type="protein sequence ID" value="MET3653943.1"/>
    <property type="molecule type" value="Genomic_DNA"/>
</dbReference>
<gene>
    <name evidence="1" type="ORF">ABIC75_003681</name>
</gene>
<comment type="caution">
    <text evidence="1">The sequence shown here is derived from an EMBL/GenBank/DDBJ whole genome shotgun (WGS) entry which is preliminary data.</text>
</comment>
<organism evidence="1 2">
    <name type="scientific">Dyella japonica</name>
    <dbReference type="NCBI Taxonomy" id="231455"/>
    <lineage>
        <taxon>Bacteria</taxon>
        <taxon>Pseudomonadati</taxon>
        <taxon>Pseudomonadota</taxon>
        <taxon>Gammaproteobacteria</taxon>
        <taxon>Lysobacterales</taxon>
        <taxon>Rhodanobacteraceae</taxon>
        <taxon>Dyella</taxon>
    </lineage>
</organism>
<dbReference type="InterPro" id="IPR024364">
    <property type="entry name" value="Baseplate_phage_T4-like"/>
</dbReference>
<reference evidence="1 2" key="1">
    <citation type="submission" date="2024-06" db="EMBL/GenBank/DDBJ databases">
        <title>Sorghum-associated microbial communities from plants grown in Nebraska, USA.</title>
        <authorList>
            <person name="Schachtman D."/>
        </authorList>
    </citation>
    <scope>NUCLEOTIDE SEQUENCE [LARGE SCALE GENOMIC DNA]</scope>
    <source>
        <strain evidence="1 2">1073</strain>
    </source>
</reference>
<accession>A0ABV2K1M6</accession>
<sequence>MRTPTAAQLLRAWDYGSTASNAVRAMELLGVSYDGLDARRLLAMPLGQRDALLLQLHRHLFGGRLDSVAQCPACGATVEASLDVDALQLEPAAGDGLPDDVRVLEWQAPSGDLRIRFRAINSEDLLALESCSDRAVARQRLWERCVIEVSHGGGIESKGSLPADVQEELVEAMAAADPQADLQFDLTCPDCAYRWQPAFDIAQFLWQELHAWAIRTLRDVDAIARVYHWSEADILAMSPRRRHAYLEQCAP</sequence>
<evidence type="ECO:0000313" key="1">
    <source>
        <dbReference type="EMBL" id="MET3653943.1"/>
    </source>
</evidence>
<dbReference type="RefSeq" id="WP_354015320.1">
    <property type="nucleotide sequence ID" value="NZ_JBEPMU010000006.1"/>
</dbReference>
<evidence type="ECO:0000313" key="2">
    <source>
        <dbReference type="Proteomes" id="UP001549184"/>
    </source>
</evidence>
<dbReference type="Pfam" id="PF12322">
    <property type="entry name" value="T4_baseplate"/>
    <property type="match status" value="1"/>
</dbReference>
<evidence type="ECO:0008006" key="3">
    <source>
        <dbReference type="Google" id="ProtNLM"/>
    </source>
</evidence>